<keyword evidence="2" id="KW-1133">Transmembrane helix</keyword>
<protein>
    <recommendedName>
        <fullName evidence="5">Glycerophosphocholine acyltransferase 1</fullName>
    </recommendedName>
</protein>
<evidence type="ECO:0000256" key="2">
    <source>
        <dbReference type="SAM" id="Phobius"/>
    </source>
</evidence>
<keyword evidence="2" id="KW-0812">Transmembrane</keyword>
<sequence length="318" mass="35067">MLLRSLDELYGGLRTLSKKLVAVDAQSHEHQNAKVGISCLMLLTPAIPAYYANDWLMVASTFLVTFTSLCADYLYIGTVWNVIDRWCGIGWAMYMYACAWPGLPLLSTLNALPLLGFLTFSRSAAISAVEGSRQCAKALESIGKPQAESEATDAGEARPDSEASSDSEREAKPRAPLANAAVRRLVAQRNNNHKVLQRLNAEILGHQRNVPRLDRPHDDTACGFTSLLSLWLHQSPPNIFGVRNSRSTGLICAVVLIIGLISLVLRERRLRGTAFLAKNLMEGFDNDCYQVGMYYADPVRLPNLFRSLQPDAEACQVV</sequence>
<dbReference type="Proteomes" id="UP001642464">
    <property type="component" value="Unassembled WGS sequence"/>
</dbReference>
<feature type="transmembrane region" description="Helical" evidence="2">
    <location>
        <begin position="247"/>
        <end position="265"/>
    </location>
</feature>
<feature type="compositionally biased region" description="Basic and acidic residues" evidence="1">
    <location>
        <begin position="155"/>
        <end position="173"/>
    </location>
</feature>
<feature type="transmembrane region" description="Helical" evidence="2">
    <location>
        <begin position="88"/>
        <end position="112"/>
    </location>
</feature>
<keyword evidence="2" id="KW-0472">Membrane</keyword>
<accession>A0ABP0PFD2</accession>
<feature type="region of interest" description="Disordered" evidence="1">
    <location>
        <begin position="142"/>
        <end position="174"/>
    </location>
</feature>
<organism evidence="3 4">
    <name type="scientific">Durusdinium trenchii</name>
    <dbReference type="NCBI Taxonomy" id="1381693"/>
    <lineage>
        <taxon>Eukaryota</taxon>
        <taxon>Sar</taxon>
        <taxon>Alveolata</taxon>
        <taxon>Dinophyceae</taxon>
        <taxon>Suessiales</taxon>
        <taxon>Symbiodiniaceae</taxon>
        <taxon>Durusdinium</taxon>
    </lineage>
</organism>
<reference evidence="3 4" key="1">
    <citation type="submission" date="2024-02" db="EMBL/GenBank/DDBJ databases">
        <authorList>
            <person name="Chen Y."/>
            <person name="Shah S."/>
            <person name="Dougan E. K."/>
            <person name="Thang M."/>
            <person name="Chan C."/>
        </authorList>
    </citation>
    <scope>NUCLEOTIDE SEQUENCE [LARGE SCALE GENOMIC DNA]</scope>
</reference>
<evidence type="ECO:0000313" key="3">
    <source>
        <dbReference type="EMBL" id="CAK9074742.1"/>
    </source>
</evidence>
<comment type="caution">
    <text evidence="3">The sequence shown here is derived from an EMBL/GenBank/DDBJ whole genome shotgun (WGS) entry which is preliminary data.</text>
</comment>
<proteinExistence type="predicted"/>
<gene>
    <name evidence="3" type="ORF">SCF082_LOCUS36346</name>
</gene>
<evidence type="ECO:0000256" key="1">
    <source>
        <dbReference type="SAM" id="MobiDB-lite"/>
    </source>
</evidence>
<dbReference type="EMBL" id="CAXAMM010035703">
    <property type="protein sequence ID" value="CAK9074742.1"/>
    <property type="molecule type" value="Genomic_DNA"/>
</dbReference>
<feature type="transmembrane region" description="Helical" evidence="2">
    <location>
        <begin position="55"/>
        <end position="76"/>
    </location>
</feature>
<name>A0ABP0PFD2_9DINO</name>
<keyword evidence="4" id="KW-1185">Reference proteome</keyword>
<evidence type="ECO:0008006" key="5">
    <source>
        <dbReference type="Google" id="ProtNLM"/>
    </source>
</evidence>
<evidence type="ECO:0000313" key="4">
    <source>
        <dbReference type="Proteomes" id="UP001642464"/>
    </source>
</evidence>